<sequence length="662" mass="72999">MEPTPFSYFLGVFLLVSCCLLGYKFNESGGYLLDVGLRLTPLTVLHSVLSALSLACTVMLSPFCYQVVVGVFWPCGIIDMSSLTALLRRITGIASRQQRASNRTTPLLPSLDLQQDIIVTNTPPPASKVAFRVCTRGDNPRLVRHICARNIALLQSCGSAMELDWCIEIVTDRPLDLAEGLCASAGLPLTQVVEIIVPSDYQPPNGSAFKARALHYANATNANSATAPYERPSVPSSARSHESSGSISNGSKWYPGRSLVQQPRSSPLPTDDLNGMMEMQLHMNGALSYRSDPQSNSMNPLSHTNGTTSSVHSGAGKHVSTIGPYDYIVHLDEETILKPSCVAGVVELVKRNAARSDARVGQGIILYGHEEIVNPLTTMADSIRVSDDYCRFRMYHTIGYPIQGMKGSYVVCRSDVECDVSFDVGAPHSITEDAAFALKAMQKGVKFDFCRGVMLEKSPFTFVDFIKQRRRWMQGLWLNTLQNDIRWNAKIVLFVMMLTWTALPFIVLFNYLLLFIPAPPHTPYEIFNRTTCQAVTLFVYLFGAIHNFNIPKWGLLYVARYIVFVSGTVLLIPVWNLLEACGVIYVLLTFRARRDFYVVKKEHPALQRTSANDIPSHTSSAEEPEPEHFDRHPDGGTRSPESSTNSGSSSAPASMAAVLHGG</sequence>
<keyword evidence="5" id="KW-1185">Reference proteome</keyword>
<evidence type="ECO:0000256" key="2">
    <source>
        <dbReference type="SAM" id="Phobius"/>
    </source>
</evidence>
<dbReference type="Proteomes" id="UP000041254">
    <property type="component" value="Unassembled WGS sequence"/>
</dbReference>
<protein>
    <recommendedName>
        <fullName evidence="3">Glycosyltransferase 2-like domain-containing protein</fullName>
    </recommendedName>
</protein>
<dbReference type="SUPFAM" id="SSF53448">
    <property type="entry name" value="Nucleotide-diphospho-sugar transferases"/>
    <property type="match status" value="1"/>
</dbReference>
<feature type="region of interest" description="Disordered" evidence="1">
    <location>
        <begin position="292"/>
        <end position="316"/>
    </location>
</feature>
<dbReference type="VEuPathDB" id="CryptoDB:Vbra_6578"/>
<feature type="transmembrane region" description="Helical" evidence="2">
    <location>
        <begin position="491"/>
        <end position="514"/>
    </location>
</feature>
<feature type="compositionally biased region" description="Polar residues" evidence="1">
    <location>
        <begin position="259"/>
        <end position="268"/>
    </location>
</feature>
<dbReference type="GO" id="GO:0019187">
    <property type="term" value="F:beta-1,4-mannosyltransferase activity"/>
    <property type="evidence" value="ECO:0007669"/>
    <property type="project" value="InterPro"/>
</dbReference>
<organism evidence="4 5">
    <name type="scientific">Vitrella brassicaformis (strain CCMP3155)</name>
    <dbReference type="NCBI Taxonomy" id="1169540"/>
    <lineage>
        <taxon>Eukaryota</taxon>
        <taxon>Sar</taxon>
        <taxon>Alveolata</taxon>
        <taxon>Colpodellida</taxon>
        <taxon>Vitrellaceae</taxon>
        <taxon>Vitrella</taxon>
    </lineage>
</organism>
<dbReference type="OrthoDB" id="3971593at2759"/>
<dbReference type="EMBL" id="CDMY01000982">
    <property type="protein sequence ID" value="CEM38419.1"/>
    <property type="molecule type" value="Genomic_DNA"/>
</dbReference>
<feature type="compositionally biased region" description="Polar residues" evidence="1">
    <location>
        <begin position="292"/>
        <end position="312"/>
    </location>
</feature>
<dbReference type="InterPro" id="IPR029044">
    <property type="entry name" value="Nucleotide-diphossugar_trans"/>
</dbReference>
<feature type="compositionally biased region" description="Low complexity" evidence="1">
    <location>
        <begin position="639"/>
        <end position="662"/>
    </location>
</feature>
<dbReference type="STRING" id="1169540.A0A0G4H484"/>
<name>A0A0G4H484_VITBC</name>
<reference evidence="4 5" key="1">
    <citation type="submission" date="2014-11" db="EMBL/GenBank/DDBJ databases">
        <authorList>
            <person name="Zhu J."/>
            <person name="Qi W."/>
            <person name="Song R."/>
        </authorList>
    </citation>
    <scope>NUCLEOTIDE SEQUENCE [LARGE SCALE GENOMIC DNA]</scope>
</reference>
<evidence type="ECO:0000313" key="5">
    <source>
        <dbReference type="Proteomes" id="UP000041254"/>
    </source>
</evidence>
<keyword evidence="2" id="KW-1133">Transmembrane helix</keyword>
<feature type="transmembrane region" description="Helical" evidence="2">
    <location>
        <begin position="526"/>
        <end position="545"/>
    </location>
</feature>
<dbReference type="PANTHER" id="PTHR16779">
    <property type="entry name" value="BETA-1,4-MANNOSYLTRANSFERASE EGH"/>
    <property type="match status" value="1"/>
</dbReference>
<feature type="domain" description="Glycosyltransferase 2-like" evidence="3">
    <location>
        <begin position="327"/>
        <end position="516"/>
    </location>
</feature>
<evidence type="ECO:0000313" key="4">
    <source>
        <dbReference type="EMBL" id="CEM38419.1"/>
    </source>
</evidence>
<keyword evidence="2" id="KW-0472">Membrane</keyword>
<dbReference type="AlphaFoldDB" id="A0A0G4H484"/>
<dbReference type="Pfam" id="PF13632">
    <property type="entry name" value="Glyco_trans_2_3"/>
    <property type="match status" value="1"/>
</dbReference>
<gene>
    <name evidence="4" type="ORF">Vbra_6578</name>
</gene>
<accession>A0A0G4H484</accession>
<dbReference type="GO" id="GO:0005737">
    <property type="term" value="C:cytoplasm"/>
    <property type="evidence" value="ECO:0007669"/>
    <property type="project" value="TreeGrafter"/>
</dbReference>
<keyword evidence="2" id="KW-0812">Transmembrane</keyword>
<feature type="region of interest" description="Disordered" evidence="1">
    <location>
        <begin position="609"/>
        <end position="662"/>
    </location>
</feature>
<feature type="region of interest" description="Disordered" evidence="1">
    <location>
        <begin position="224"/>
        <end position="270"/>
    </location>
</feature>
<feature type="compositionally biased region" description="Basic and acidic residues" evidence="1">
    <location>
        <begin position="626"/>
        <end position="635"/>
    </location>
</feature>
<dbReference type="PANTHER" id="PTHR16779:SF1">
    <property type="entry name" value="BETA-1,4-MANNOSYLTRANSFERASE EGH"/>
    <property type="match status" value="1"/>
</dbReference>
<dbReference type="InParanoid" id="A0A0G4H484"/>
<proteinExistence type="predicted"/>
<dbReference type="InterPro" id="IPR001173">
    <property type="entry name" value="Glyco_trans_2-like"/>
</dbReference>
<dbReference type="InterPro" id="IPR027389">
    <property type="entry name" value="B_mannosylTrfase_Bre-3/Egh"/>
</dbReference>
<evidence type="ECO:0000259" key="3">
    <source>
        <dbReference type="Pfam" id="PF13632"/>
    </source>
</evidence>
<dbReference type="PhylomeDB" id="A0A0G4H484"/>
<feature type="compositionally biased region" description="Polar residues" evidence="1">
    <location>
        <begin position="609"/>
        <end position="621"/>
    </location>
</feature>
<evidence type="ECO:0000256" key="1">
    <source>
        <dbReference type="SAM" id="MobiDB-lite"/>
    </source>
</evidence>